<sequence length="174" mass="19337">MDSNATHITYGFGTVIEEEYDLLNSIRELLAAEKGNFPQDIVRILERHGEQLAAIIARLEQRLLPSGHADIPSHGMTLPVHALADVPDIAKRPLANLLRRHRNLRRSIKTLIVQSGRRYEDEAGLWEAMQTHEKMEWMLAALINEGAMPRRGSAGGTDKAEAVWENEGGQGGQA</sequence>
<gene>
    <name evidence="2" type="ORF">AW736_19200</name>
</gene>
<evidence type="ECO:0000313" key="2">
    <source>
        <dbReference type="EMBL" id="OAM88309.1"/>
    </source>
</evidence>
<comment type="caution">
    <text evidence="2">The sequence shown here is derived from an EMBL/GenBank/DDBJ whole genome shotgun (WGS) entry which is preliminary data.</text>
</comment>
<keyword evidence="3" id="KW-1185">Reference proteome</keyword>
<dbReference type="EMBL" id="LRRQ01000137">
    <property type="protein sequence ID" value="OAM88309.1"/>
    <property type="molecule type" value="Genomic_DNA"/>
</dbReference>
<protein>
    <recommendedName>
        <fullName evidence="4">Ferritin/DPS protein domain-containing protein</fullName>
    </recommendedName>
</protein>
<dbReference type="AlphaFoldDB" id="A0A178IGT1"/>
<dbReference type="Proteomes" id="UP000078486">
    <property type="component" value="Unassembled WGS sequence"/>
</dbReference>
<dbReference type="RefSeq" id="WP_068771909.1">
    <property type="nucleotide sequence ID" value="NZ_CP109796.1"/>
</dbReference>
<reference evidence="2 3" key="1">
    <citation type="submission" date="2016-01" db="EMBL/GenBank/DDBJ databases">
        <title>High potential of lignocellulose degradation of a new Verrucomicrobia species.</title>
        <authorList>
            <person name="Wang Y."/>
            <person name="Shi Y."/>
            <person name="Qiu Z."/>
            <person name="Liu S."/>
            <person name="Yang H."/>
        </authorList>
    </citation>
    <scope>NUCLEOTIDE SEQUENCE [LARGE SCALE GENOMIC DNA]</scope>
    <source>
        <strain evidence="2 3">TSB47</strain>
    </source>
</reference>
<feature type="region of interest" description="Disordered" evidence="1">
    <location>
        <begin position="150"/>
        <end position="174"/>
    </location>
</feature>
<evidence type="ECO:0008006" key="4">
    <source>
        <dbReference type="Google" id="ProtNLM"/>
    </source>
</evidence>
<accession>A0A178IGT1</accession>
<evidence type="ECO:0000256" key="1">
    <source>
        <dbReference type="SAM" id="MobiDB-lite"/>
    </source>
</evidence>
<evidence type="ECO:0000313" key="3">
    <source>
        <dbReference type="Proteomes" id="UP000078486"/>
    </source>
</evidence>
<dbReference type="STRING" id="1184151.AW736_19200"/>
<organism evidence="2 3">
    <name type="scientific">Termitidicoccus mucosus</name>
    <dbReference type="NCBI Taxonomy" id="1184151"/>
    <lineage>
        <taxon>Bacteria</taxon>
        <taxon>Pseudomonadati</taxon>
        <taxon>Verrucomicrobiota</taxon>
        <taxon>Opitutia</taxon>
        <taxon>Opitutales</taxon>
        <taxon>Opitutaceae</taxon>
        <taxon>Termitidicoccus</taxon>
    </lineage>
</organism>
<name>A0A178IGT1_9BACT</name>
<proteinExistence type="predicted"/>